<evidence type="ECO:0000313" key="3">
    <source>
        <dbReference type="EnsemblProtists" id="EKX43593"/>
    </source>
</evidence>
<proteinExistence type="predicted"/>
<dbReference type="OrthoDB" id="202710at2759"/>
<dbReference type="EnsemblProtists" id="EKX43593">
    <property type="protein sequence ID" value="EKX43593"/>
    <property type="gene ID" value="GUITHDRAFT_140356"/>
</dbReference>
<name>L1J4Y2_GUITC</name>
<dbReference type="EMBL" id="JH993009">
    <property type="protein sequence ID" value="EKX43593.1"/>
    <property type="molecule type" value="Genomic_DNA"/>
</dbReference>
<reference evidence="3" key="3">
    <citation type="submission" date="2016-03" db="UniProtKB">
        <authorList>
            <consortium name="EnsemblProtists"/>
        </authorList>
    </citation>
    <scope>IDENTIFICATION</scope>
</reference>
<organism evidence="2">
    <name type="scientific">Guillardia theta (strain CCMP2712)</name>
    <name type="common">Cryptophyte</name>
    <dbReference type="NCBI Taxonomy" id="905079"/>
    <lineage>
        <taxon>Eukaryota</taxon>
        <taxon>Cryptophyceae</taxon>
        <taxon>Pyrenomonadales</taxon>
        <taxon>Geminigeraceae</taxon>
        <taxon>Guillardia</taxon>
    </lineage>
</organism>
<evidence type="ECO:0000256" key="1">
    <source>
        <dbReference type="SAM" id="SignalP"/>
    </source>
</evidence>
<dbReference type="HOGENOM" id="CLU_1386507_0_0_1"/>
<dbReference type="GeneID" id="17300289"/>
<dbReference type="AlphaFoldDB" id="L1J4Y2"/>
<reference evidence="4" key="2">
    <citation type="submission" date="2012-11" db="EMBL/GenBank/DDBJ databases">
        <authorList>
            <person name="Kuo A."/>
            <person name="Curtis B.A."/>
            <person name="Tanifuji G."/>
            <person name="Burki F."/>
            <person name="Gruber A."/>
            <person name="Irimia M."/>
            <person name="Maruyama S."/>
            <person name="Arias M.C."/>
            <person name="Ball S.G."/>
            <person name="Gile G.H."/>
            <person name="Hirakawa Y."/>
            <person name="Hopkins J.F."/>
            <person name="Rensing S.A."/>
            <person name="Schmutz J."/>
            <person name="Symeonidi A."/>
            <person name="Elias M."/>
            <person name="Eveleigh R.J."/>
            <person name="Herman E.K."/>
            <person name="Klute M.J."/>
            <person name="Nakayama T."/>
            <person name="Obornik M."/>
            <person name="Reyes-Prieto A."/>
            <person name="Armbrust E.V."/>
            <person name="Aves S.J."/>
            <person name="Beiko R.G."/>
            <person name="Coutinho P."/>
            <person name="Dacks J.B."/>
            <person name="Durnford D.G."/>
            <person name="Fast N.M."/>
            <person name="Green B.R."/>
            <person name="Grisdale C."/>
            <person name="Hempe F."/>
            <person name="Henrissat B."/>
            <person name="Hoppner M.P."/>
            <person name="Ishida K.-I."/>
            <person name="Kim E."/>
            <person name="Koreny L."/>
            <person name="Kroth P.G."/>
            <person name="Liu Y."/>
            <person name="Malik S.-B."/>
            <person name="Maier U.G."/>
            <person name="McRose D."/>
            <person name="Mock T."/>
            <person name="Neilson J.A."/>
            <person name="Onodera N.T."/>
            <person name="Poole A.M."/>
            <person name="Pritham E.J."/>
            <person name="Richards T.A."/>
            <person name="Rocap G."/>
            <person name="Roy S.W."/>
            <person name="Sarai C."/>
            <person name="Schaack S."/>
            <person name="Shirato S."/>
            <person name="Slamovits C.H."/>
            <person name="Spencer D.F."/>
            <person name="Suzuki S."/>
            <person name="Worden A.Z."/>
            <person name="Zauner S."/>
            <person name="Barry K."/>
            <person name="Bell C."/>
            <person name="Bharti A.K."/>
            <person name="Crow J.A."/>
            <person name="Grimwood J."/>
            <person name="Kramer R."/>
            <person name="Lindquist E."/>
            <person name="Lucas S."/>
            <person name="Salamov A."/>
            <person name="McFadden G.I."/>
            <person name="Lane C.E."/>
            <person name="Keeling P.J."/>
            <person name="Gray M.W."/>
            <person name="Grigoriev I.V."/>
            <person name="Archibald J.M."/>
        </authorList>
    </citation>
    <scope>NUCLEOTIDE SEQUENCE</scope>
    <source>
        <strain evidence="4">CCMP2712</strain>
    </source>
</reference>
<evidence type="ECO:0000313" key="4">
    <source>
        <dbReference type="Proteomes" id="UP000011087"/>
    </source>
</evidence>
<keyword evidence="4" id="KW-1185">Reference proteome</keyword>
<sequence>MAVALLGLAMAAHLLHVGVHGSPACFLQAPRGEVSFLSLASRASVCPRVQARGNIVAQKYGKARIGSSGRQAMKALGLSMAGSMQKSEIKDFLTQRALQNLLFILGDLGRDDITANWLERWNGHDGLKKYHGFRGLKMDWHCYLSTLIRTPPEKMVVEFKRRGAGVGGWSKDNPYLQNHVYEYEVTVEPKVLAERMM</sequence>
<feature type="chain" id="PRO_5008770910" evidence="1">
    <location>
        <begin position="22"/>
        <end position="197"/>
    </location>
</feature>
<protein>
    <submittedName>
        <fullName evidence="2 3">Uncharacterized protein</fullName>
    </submittedName>
</protein>
<reference evidence="2 4" key="1">
    <citation type="journal article" date="2012" name="Nature">
        <title>Algal genomes reveal evolutionary mosaicism and the fate of nucleomorphs.</title>
        <authorList>
            <consortium name="DOE Joint Genome Institute"/>
            <person name="Curtis B.A."/>
            <person name="Tanifuji G."/>
            <person name="Burki F."/>
            <person name="Gruber A."/>
            <person name="Irimia M."/>
            <person name="Maruyama S."/>
            <person name="Arias M.C."/>
            <person name="Ball S.G."/>
            <person name="Gile G.H."/>
            <person name="Hirakawa Y."/>
            <person name="Hopkins J.F."/>
            <person name="Kuo A."/>
            <person name="Rensing S.A."/>
            <person name="Schmutz J."/>
            <person name="Symeonidi A."/>
            <person name="Elias M."/>
            <person name="Eveleigh R.J."/>
            <person name="Herman E.K."/>
            <person name="Klute M.J."/>
            <person name="Nakayama T."/>
            <person name="Obornik M."/>
            <person name="Reyes-Prieto A."/>
            <person name="Armbrust E.V."/>
            <person name="Aves S.J."/>
            <person name="Beiko R.G."/>
            <person name="Coutinho P."/>
            <person name="Dacks J.B."/>
            <person name="Durnford D.G."/>
            <person name="Fast N.M."/>
            <person name="Green B.R."/>
            <person name="Grisdale C.J."/>
            <person name="Hempel F."/>
            <person name="Henrissat B."/>
            <person name="Hoppner M.P."/>
            <person name="Ishida K."/>
            <person name="Kim E."/>
            <person name="Koreny L."/>
            <person name="Kroth P.G."/>
            <person name="Liu Y."/>
            <person name="Malik S.B."/>
            <person name="Maier U.G."/>
            <person name="McRose D."/>
            <person name="Mock T."/>
            <person name="Neilson J.A."/>
            <person name="Onodera N.T."/>
            <person name="Poole A.M."/>
            <person name="Pritham E.J."/>
            <person name="Richards T.A."/>
            <person name="Rocap G."/>
            <person name="Roy S.W."/>
            <person name="Sarai C."/>
            <person name="Schaack S."/>
            <person name="Shirato S."/>
            <person name="Slamovits C.H."/>
            <person name="Spencer D.F."/>
            <person name="Suzuki S."/>
            <person name="Worden A.Z."/>
            <person name="Zauner S."/>
            <person name="Barry K."/>
            <person name="Bell C."/>
            <person name="Bharti A.K."/>
            <person name="Crow J.A."/>
            <person name="Grimwood J."/>
            <person name="Kramer R."/>
            <person name="Lindquist E."/>
            <person name="Lucas S."/>
            <person name="Salamov A."/>
            <person name="McFadden G.I."/>
            <person name="Lane C.E."/>
            <person name="Keeling P.J."/>
            <person name="Gray M.W."/>
            <person name="Grigoriev I.V."/>
            <person name="Archibald J.M."/>
        </authorList>
    </citation>
    <scope>NUCLEOTIDE SEQUENCE</scope>
    <source>
        <strain evidence="2 4">CCMP2712</strain>
    </source>
</reference>
<evidence type="ECO:0000313" key="2">
    <source>
        <dbReference type="EMBL" id="EKX43593.1"/>
    </source>
</evidence>
<gene>
    <name evidence="2" type="ORF">GUITHDRAFT_140356</name>
</gene>
<feature type="signal peptide" evidence="1">
    <location>
        <begin position="1"/>
        <end position="21"/>
    </location>
</feature>
<dbReference type="KEGG" id="gtt:GUITHDRAFT_140356"/>
<dbReference type="Proteomes" id="UP000011087">
    <property type="component" value="Unassembled WGS sequence"/>
</dbReference>
<dbReference type="RefSeq" id="XP_005830573.1">
    <property type="nucleotide sequence ID" value="XM_005830516.1"/>
</dbReference>
<dbReference type="PaxDb" id="55529-EKX43593"/>
<accession>L1J4Y2</accession>
<keyword evidence="1" id="KW-0732">Signal</keyword>